<evidence type="ECO:0000313" key="3">
    <source>
        <dbReference type="EMBL" id="KAL0340062.1"/>
    </source>
</evidence>
<reference evidence="3" key="2">
    <citation type="journal article" date="2024" name="Plant">
        <title>Genomic evolution and insights into agronomic trait innovations of Sesamum species.</title>
        <authorList>
            <person name="Miao H."/>
            <person name="Wang L."/>
            <person name="Qu L."/>
            <person name="Liu H."/>
            <person name="Sun Y."/>
            <person name="Le M."/>
            <person name="Wang Q."/>
            <person name="Wei S."/>
            <person name="Zheng Y."/>
            <person name="Lin W."/>
            <person name="Duan Y."/>
            <person name="Cao H."/>
            <person name="Xiong S."/>
            <person name="Wang X."/>
            <person name="Wei L."/>
            <person name="Li C."/>
            <person name="Ma Q."/>
            <person name="Ju M."/>
            <person name="Zhao R."/>
            <person name="Li G."/>
            <person name="Mu C."/>
            <person name="Tian Q."/>
            <person name="Mei H."/>
            <person name="Zhang T."/>
            <person name="Gao T."/>
            <person name="Zhang H."/>
        </authorList>
    </citation>
    <scope>NUCLEOTIDE SEQUENCE</scope>
    <source>
        <strain evidence="3">G02</strain>
    </source>
</reference>
<feature type="compositionally biased region" description="Basic and acidic residues" evidence="1">
    <location>
        <begin position="35"/>
        <end position="46"/>
    </location>
</feature>
<dbReference type="EMBL" id="JACGWJ010000020">
    <property type="protein sequence ID" value="KAL0340062.1"/>
    <property type="molecule type" value="Genomic_DNA"/>
</dbReference>
<evidence type="ECO:0000259" key="2">
    <source>
        <dbReference type="Pfam" id="PF03732"/>
    </source>
</evidence>
<dbReference type="AlphaFoldDB" id="A0AAW2NB14"/>
<feature type="domain" description="Retrotransposon gag" evidence="2">
    <location>
        <begin position="97"/>
        <end position="168"/>
    </location>
</feature>
<feature type="region of interest" description="Disordered" evidence="1">
    <location>
        <begin position="19"/>
        <end position="63"/>
    </location>
</feature>
<sequence length="176" mass="20195">MDGQKAIQHQLQSLIDQMQHTSRGKSVLGEPPTAPKERTPIFRADSEFSGGSQGRIPSMSNIEFPKFNGDEPRGWIRKCQWYFQTVYTIPDDQRVSLASIHLEGKAELWFQGLVEKGLPTWQQFVEEVYEHFGGVDPGSILGEFNTLQQGDNTVDQYLERFEEFKSHVMIFHSDFP</sequence>
<protein>
    <recommendedName>
        <fullName evidence="2">Retrotransposon gag domain-containing protein</fullName>
    </recommendedName>
</protein>
<comment type="caution">
    <text evidence="3">The sequence shown here is derived from an EMBL/GenBank/DDBJ whole genome shotgun (WGS) entry which is preliminary data.</text>
</comment>
<name>A0AAW2NB14_SESRA</name>
<proteinExistence type="predicted"/>
<accession>A0AAW2NB14</accession>
<dbReference type="InterPro" id="IPR005162">
    <property type="entry name" value="Retrotrans_gag_dom"/>
</dbReference>
<organism evidence="3">
    <name type="scientific">Sesamum radiatum</name>
    <name type="common">Black benniseed</name>
    <dbReference type="NCBI Taxonomy" id="300843"/>
    <lineage>
        <taxon>Eukaryota</taxon>
        <taxon>Viridiplantae</taxon>
        <taxon>Streptophyta</taxon>
        <taxon>Embryophyta</taxon>
        <taxon>Tracheophyta</taxon>
        <taxon>Spermatophyta</taxon>
        <taxon>Magnoliopsida</taxon>
        <taxon>eudicotyledons</taxon>
        <taxon>Gunneridae</taxon>
        <taxon>Pentapetalae</taxon>
        <taxon>asterids</taxon>
        <taxon>lamiids</taxon>
        <taxon>Lamiales</taxon>
        <taxon>Pedaliaceae</taxon>
        <taxon>Sesamum</taxon>
    </lineage>
</organism>
<gene>
    <name evidence="3" type="ORF">Sradi_4523000</name>
</gene>
<reference evidence="3" key="1">
    <citation type="submission" date="2020-06" db="EMBL/GenBank/DDBJ databases">
        <authorList>
            <person name="Li T."/>
            <person name="Hu X."/>
            <person name="Zhang T."/>
            <person name="Song X."/>
            <person name="Zhang H."/>
            <person name="Dai N."/>
            <person name="Sheng W."/>
            <person name="Hou X."/>
            <person name="Wei L."/>
        </authorList>
    </citation>
    <scope>NUCLEOTIDE SEQUENCE</scope>
    <source>
        <strain evidence="3">G02</strain>
        <tissue evidence="3">Leaf</tissue>
    </source>
</reference>
<evidence type="ECO:0000256" key="1">
    <source>
        <dbReference type="SAM" id="MobiDB-lite"/>
    </source>
</evidence>
<dbReference type="Pfam" id="PF03732">
    <property type="entry name" value="Retrotrans_gag"/>
    <property type="match status" value="1"/>
</dbReference>